<dbReference type="OrthoDB" id="2384009at2759"/>
<gene>
    <name evidence="1" type="ORF">C2G38_1475068</name>
</gene>
<keyword evidence="2" id="KW-1185">Reference proteome</keyword>
<dbReference type="AlphaFoldDB" id="A0A397V4G8"/>
<evidence type="ECO:0000313" key="2">
    <source>
        <dbReference type="Proteomes" id="UP000266673"/>
    </source>
</evidence>
<proteinExistence type="predicted"/>
<sequence length="333" mass="38043">MSLSSEAKKHLHESLQQQCLNQKLAEYNEAKRLFTGLTDLDYKPGHREHIFYKYWLASRPEGATLKGHGHTSSSDRNDTALLDAYRPEEIYSQYIIRMAGKGYTVIDHLSEVYRIPDTHECIDGNQPLRLIIDIDARQKPDPTNSKLPSLDGEKITREDLLSRILVACADALSLIPEYMPFLNSFALASSSNTEKCSWHIIYPRAQFVDYRELKGFTKKVIELVGKPYSKFIDIGLPKTHFNLRLLGSAKEGRIKRPAISSVKNGFKNLDDYLVQPKENYSVIWPQTFSDEKPAEEEFKPIDDDDALVKGANLVIEKYGWLQIGRAEKGFINF</sequence>
<evidence type="ECO:0000313" key="1">
    <source>
        <dbReference type="EMBL" id="RIB16922.1"/>
    </source>
</evidence>
<organism evidence="1 2">
    <name type="scientific">Gigaspora rosea</name>
    <dbReference type="NCBI Taxonomy" id="44941"/>
    <lineage>
        <taxon>Eukaryota</taxon>
        <taxon>Fungi</taxon>
        <taxon>Fungi incertae sedis</taxon>
        <taxon>Mucoromycota</taxon>
        <taxon>Glomeromycotina</taxon>
        <taxon>Glomeromycetes</taxon>
        <taxon>Diversisporales</taxon>
        <taxon>Gigasporaceae</taxon>
        <taxon>Gigaspora</taxon>
    </lineage>
</organism>
<name>A0A397V4G8_9GLOM</name>
<dbReference type="Proteomes" id="UP000266673">
    <property type="component" value="Unassembled WGS sequence"/>
</dbReference>
<protein>
    <submittedName>
        <fullName evidence="1">Uncharacterized protein</fullName>
    </submittedName>
</protein>
<dbReference type="EMBL" id="QKWP01000642">
    <property type="protein sequence ID" value="RIB16922.1"/>
    <property type="molecule type" value="Genomic_DNA"/>
</dbReference>
<comment type="caution">
    <text evidence="1">The sequence shown here is derived from an EMBL/GenBank/DDBJ whole genome shotgun (WGS) entry which is preliminary data.</text>
</comment>
<accession>A0A397V4G8</accession>
<dbReference type="STRING" id="44941.A0A397V4G8"/>
<reference evidence="1 2" key="1">
    <citation type="submission" date="2018-06" db="EMBL/GenBank/DDBJ databases">
        <title>Comparative genomics reveals the genomic features of Rhizophagus irregularis, R. cerebriforme, R. diaphanum and Gigaspora rosea, and their symbiotic lifestyle signature.</title>
        <authorList>
            <person name="Morin E."/>
            <person name="San Clemente H."/>
            <person name="Chen E.C.H."/>
            <person name="De La Providencia I."/>
            <person name="Hainaut M."/>
            <person name="Kuo A."/>
            <person name="Kohler A."/>
            <person name="Murat C."/>
            <person name="Tang N."/>
            <person name="Roy S."/>
            <person name="Loubradou J."/>
            <person name="Henrissat B."/>
            <person name="Grigoriev I.V."/>
            <person name="Corradi N."/>
            <person name="Roux C."/>
            <person name="Martin F.M."/>
        </authorList>
    </citation>
    <scope>NUCLEOTIDE SEQUENCE [LARGE SCALE GENOMIC DNA]</scope>
    <source>
        <strain evidence="1 2">DAOM 194757</strain>
    </source>
</reference>